<keyword evidence="3 10" id="KW-0813">Transport</keyword>
<evidence type="ECO:0000256" key="11">
    <source>
        <dbReference type="SAM" id="Phobius"/>
    </source>
</evidence>
<evidence type="ECO:0000256" key="7">
    <source>
        <dbReference type="ARBA" id="ARBA00022927"/>
    </source>
</evidence>
<keyword evidence="4" id="KW-1003">Cell membrane</keyword>
<feature type="transmembrane region" description="Helical" evidence="11">
    <location>
        <begin position="15"/>
        <end position="36"/>
    </location>
</feature>
<protein>
    <submittedName>
        <fullName evidence="12">Protein TolR</fullName>
    </submittedName>
</protein>
<accession>A0A6I6JTQ9</accession>
<name>A0A6I6JTQ9_9BACT</name>
<evidence type="ECO:0000313" key="12">
    <source>
        <dbReference type="EMBL" id="QGY41064.1"/>
    </source>
</evidence>
<reference evidence="12 13" key="1">
    <citation type="submission" date="2019-11" db="EMBL/GenBank/DDBJ databases">
        <authorList>
            <person name="Zheng R.K."/>
            <person name="Sun C.M."/>
        </authorList>
    </citation>
    <scope>NUCLEOTIDE SEQUENCE [LARGE SCALE GENOMIC DNA]</scope>
    <source>
        <strain evidence="12 13">SRB007</strain>
    </source>
</reference>
<dbReference type="Proteomes" id="UP000428328">
    <property type="component" value="Chromosome"/>
</dbReference>
<dbReference type="GO" id="GO:0022857">
    <property type="term" value="F:transmembrane transporter activity"/>
    <property type="evidence" value="ECO:0007669"/>
    <property type="project" value="InterPro"/>
</dbReference>
<evidence type="ECO:0000256" key="3">
    <source>
        <dbReference type="ARBA" id="ARBA00022448"/>
    </source>
</evidence>
<keyword evidence="7 10" id="KW-0653">Protein transport</keyword>
<dbReference type="EMBL" id="CP046400">
    <property type="protein sequence ID" value="QGY41064.1"/>
    <property type="molecule type" value="Genomic_DNA"/>
</dbReference>
<dbReference type="KEGG" id="psel:GM415_13320"/>
<sequence>MAIKTGGGFLNEINVTPFVDVMLVLLIIFMVTAPLMTQGVEVDLPTTRTVKNLPQDADHLVLTVKKDGKLFLDEYQVGIDELADHLKRLVANQKKQLFLRADKEVAYGTVVQVMGEIKSAGIERLGIVAEQKKEEKK</sequence>
<evidence type="ECO:0000256" key="1">
    <source>
        <dbReference type="ARBA" id="ARBA00004249"/>
    </source>
</evidence>
<dbReference type="Gene3D" id="3.30.420.270">
    <property type="match status" value="1"/>
</dbReference>
<evidence type="ECO:0000256" key="9">
    <source>
        <dbReference type="ARBA" id="ARBA00023136"/>
    </source>
</evidence>
<dbReference type="RefSeq" id="WP_158948969.1">
    <property type="nucleotide sequence ID" value="NZ_CP046400.1"/>
</dbReference>
<dbReference type="PANTHER" id="PTHR30558:SF12">
    <property type="entry name" value="BIOPOLYMER TRANSPORT PROTEIN EXBD"/>
    <property type="match status" value="1"/>
</dbReference>
<dbReference type="PANTHER" id="PTHR30558">
    <property type="entry name" value="EXBD MEMBRANE COMPONENT OF PMF-DRIVEN MACROMOLECULE IMPORT SYSTEM"/>
    <property type="match status" value="1"/>
</dbReference>
<evidence type="ECO:0000256" key="2">
    <source>
        <dbReference type="ARBA" id="ARBA00005811"/>
    </source>
</evidence>
<evidence type="ECO:0000256" key="6">
    <source>
        <dbReference type="ARBA" id="ARBA00022692"/>
    </source>
</evidence>
<comment type="subcellular location">
    <subcellularLocation>
        <location evidence="1">Cell inner membrane</location>
        <topology evidence="1">Single-pass type II membrane protein</topology>
    </subcellularLocation>
    <subcellularLocation>
        <location evidence="10">Cell membrane</location>
        <topology evidence="10">Single-pass type II membrane protein</topology>
    </subcellularLocation>
</comment>
<dbReference type="InterPro" id="IPR003400">
    <property type="entry name" value="ExbD"/>
</dbReference>
<dbReference type="InterPro" id="IPR014168">
    <property type="entry name" value="Tol-Pal_TolR"/>
</dbReference>
<evidence type="ECO:0000256" key="10">
    <source>
        <dbReference type="RuleBase" id="RU003879"/>
    </source>
</evidence>
<evidence type="ECO:0000256" key="4">
    <source>
        <dbReference type="ARBA" id="ARBA00022475"/>
    </source>
</evidence>
<keyword evidence="8 11" id="KW-1133">Transmembrane helix</keyword>
<keyword evidence="13" id="KW-1185">Reference proteome</keyword>
<gene>
    <name evidence="12" type="primary">tolR</name>
    <name evidence="12" type="ORF">GM415_13320</name>
</gene>
<keyword evidence="5" id="KW-0997">Cell inner membrane</keyword>
<dbReference type="NCBIfam" id="TIGR02801">
    <property type="entry name" value="tolR"/>
    <property type="match status" value="1"/>
</dbReference>
<organism evidence="12 13">
    <name type="scientific">Pseudodesulfovibrio cashew</name>
    <dbReference type="NCBI Taxonomy" id="2678688"/>
    <lineage>
        <taxon>Bacteria</taxon>
        <taxon>Pseudomonadati</taxon>
        <taxon>Thermodesulfobacteriota</taxon>
        <taxon>Desulfovibrionia</taxon>
        <taxon>Desulfovibrionales</taxon>
        <taxon>Desulfovibrionaceae</taxon>
    </lineage>
</organism>
<comment type="similarity">
    <text evidence="2 10">Belongs to the ExbD/TolR family.</text>
</comment>
<dbReference type="GO" id="GO:0005886">
    <property type="term" value="C:plasma membrane"/>
    <property type="evidence" value="ECO:0007669"/>
    <property type="project" value="UniProtKB-SubCell"/>
</dbReference>
<dbReference type="Pfam" id="PF02472">
    <property type="entry name" value="ExbD"/>
    <property type="match status" value="1"/>
</dbReference>
<evidence type="ECO:0000256" key="5">
    <source>
        <dbReference type="ARBA" id="ARBA00022519"/>
    </source>
</evidence>
<dbReference type="GO" id="GO:0015031">
    <property type="term" value="P:protein transport"/>
    <property type="evidence" value="ECO:0007669"/>
    <property type="project" value="UniProtKB-KW"/>
</dbReference>
<proteinExistence type="inferred from homology"/>
<evidence type="ECO:0000256" key="8">
    <source>
        <dbReference type="ARBA" id="ARBA00022989"/>
    </source>
</evidence>
<keyword evidence="6 10" id="KW-0812">Transmembrane</keyword>
<dbReference type="AlphaFoldDB" id="A0A6I6JTQ9"/>
<keyword evidence="9 11" id="KW-0472">Membrane</keyword>
<evidence type="ECO:0000313" key="13">
    <source>
        <dbReference type="Proteomes" id="UP000428328"/>
    </source>
</evidence>